<organism evidence="2 3">
    <name type="scientific">Chelatococcus asaccharovorans</name>
    <dbReference type="NCBI Taxonomy" id="28210"/>
    <lineage>
        <taxon>Bacteria</taxon>
        <taxon>Pseudomonadati</taxon>
        <taxon>Pseudomonadota</taxon>
        <taxon>Alphaproteobacteria</taxon>
        <taxon>Hyphomicrobiales</taxon>
        <taxon>Chelatococcaceae</taxon>
        <taxon>Chelatococcus</taxon>
    </lineage>
</organism>
<dbReference type="Pfam" id="PF07883">
    <property type="entry name" value="Cupin_2"/>
    <property type="match status" value="1"/>
</dbReference>
<dbReference type="EMBL" id="QJJK01000007">
    <property type="protein sequence ID" value="PXW57105.1"/>
    <property type="molecule type" value="Genomic_DNA"/>
</dbReference>
<name>A0A2V3U2Y9_9HYPH</name>
<evidence type="ECO:0000259" key="1">
    <source>
        <dbReference type="Pfam" id="PF07883"/>
    </source>
</evidence>
<proteinExistence type="predicted"/>
<evidence type="ECO:0000313" key="2">
    <source>
        <dbReference type="EMBL" id="PXW57105.1"/>
    </source>
</evidence>
<comment type="caution">
    <text evidence="2">The sequence shown here is derived from an EMBL/GenBank/DDBJ whole genome shotgun (WGS) entry which is preliminary data.</text>
</comment>
<gene>
    <name evidence="2" type="ORF">C7450_107143</name>
</gene>
<accession>A0A2V3U2Y9</accession>
<dbReference type="Proteomes" id="UP000248021">
    <property type="component" value="Unassembled WGS sequence"/>
</dbReference>
<dbReference type="OrthoDB" id="9791759at2"/>
<dbReference type="PANTHER" id="PTHR36448">
    <property type="entry name" value="BLR7373 PROTEIN"/>
    <property type="match status" value="1"/>
</dbReference>
<sequence>MSSGVDRMGNDMRSSISVEEYFTFGDGSVPNSRFPITVYRDLGEDRIEARNLKNCLGRNGWIPDWFSTDGMYPRHHFHSDAHEFIAVLDGEFTCRLGGEHGVDAHLRKGDALVIPAGVAHCGDRKSEKLAILGAFPDGFGIHDFRLGYPSEYAQMAMRAQQVPVPPNDPLFGPKGPLLQRWTQHS</sequence>
<dbReference type="SUPFAM" id="SSF51182">
    <property type="entry name" value="RmlC-like cupins"/>
    <property type="match status" value="1"/>
</dbReference>
<dbReference type="InterPro" id="IPR013096">
    <property type="entry name" value="Cupin_2"/>
</dbReference>
<dbReference type="InterPro" id="IPR014710">
    <property type="entry name" value="RmlC-like_jellyroll"/>
</dbReference>
<keyword evidence="3" id="KW-1185">Reference proteome</keyword>
<dbReference type="InterPro" id="IPR011051">
    <property type="entry name" value="RmlC_Cupin_sf"/>
</dbReference>
<protein>
    <submittedName>
        <fullName evidence="2">Uncharacterized protein YjlB</fullName>
    </submittedName>
</protein>
<dbReference type="CDD" id="cd02219">
    <property type="entry name" value="cupin_YjlB-like"/>
    <property type="match status" value="1"/>
</dbReference>
<feature type="domain" description="Cupin type-2" evidence="1">
    <location>
        <begin position="73"/>
        <end position="125"/>
    </location>
</feature>
<dbReference type="InterPro" id="IPR047121">
    <property type="entry name" value="YjiB-like"/>
</dbReference>
<dbReference type="PANTHER" id="PTHR36448:SF2">
    <property type="entry name" value="CUPIN TYPE-1 DOMAIN-CONTAINING PROTEIN"/>
    <property type="match status" value="1"/>
</dbReference>
<dbReference type="AlphaFoldDB" id="A0A2V3U2Y9"/>
<dbReference type="Gene3D" id="2.60.120.10">
    <property type="entry name" value="Jelly Rolls"/>
    <property type="match status" value="1"/>
</dbReference>
<evidence type="ECO:0000313" key="3">
    <source>
        <dbReference type="Proteomes" id="UP000248021"/>
    </source>
</evidence>
<reference evidence="2 3" key="1">
    <citation type="submission" date="2018-05" db="EMBL/GenBank/DDBJ databases">
        <title>Genomic Encyclopedia of Type Strains, Phase IV (KMG-IV): sequencing the most valuable type-strain genomes for metagenomic binning, comparative biology and taxonomic classification.</title>
        <authorList>
            <person name="Goeker M."/>
        </authorList>
    </citation>
    <scope>NUCLEOTIDE SEQUENCE [LARGE SCALE GENOMIC DNA]</scope>
    <source>
        <strain evidence="2 3">DSM 6462</strain>
    </source>
</reference>